<dbReference type="RefSeq" id="WP_126595452.1">
    <property type="nucleotide sequence ID" value="NZ_BIFQ01000001.1"/>
</dbReference>
<name>A0A401ZBJ9_9CHLR</name>
<evidence type="ECO:0000313" key="3">
    <source>
        <dbReference type="EMBL" id="GCE04281.1"/>
    </source>
</evidence>
<protein>
    <recommendedName>
        <fullName evidence="5">C-type cytochrome biogenesis protein CcmI</fullName>
    </recommendedName>
</protein>
<organism evidence="3 4">
    <name type="scientific">Dictyobacter aurantiacus</name>
    <dbReference type="NCBI Taxonomy" id="1936993"/>
    <lineage>
        <taxon>Bacteria</taxon>
        <taxon>Bacillati</taxon>
        <taxon>Chloroflexota</taxon>
        <taxon>Ktedonobacteria</taxon>
        <taxon>Ktedonobacterales</taxon>
        <taxon>Dictyobacteraceae</taxon>
        <taxon>Dictyobacter</taxon>
    </lineage>
</organism>
<keyword evidence="4" id="KW-1185">Reference proteome</keyword>
<keyword evidence="1" id="KW-0175">Coiled coil</keyword>
<reference evidence="4" key="1">
    <citation type="submission" date="2018-12" db="EMBL/GenBank/DDBJ databases">
        <title>Tengunoibacter tsumagoiensis gen. nov., sp. nov., Dictyobacter kobayashii sp. nov., D. alpinus sp. nov., and D. joshuensis sp. nov. and description of Dictyobacteraceae fam. nov. within the order Ktedonobacterales isolated from Tengu-no-mugimeshi.</title>
        <authorList>
            <person name="Wang C.M."/>
            <person name="Zheng Y."/>
            <person name="Sakai Y."/>
            <person name="Toyoda A."/>
            <person name="Minakuchi Y."/>
            <person name="Abe K."/>
            <person name="Yokota A."/>
            <person name="Yabe S."/>
        </authorList>
    </citation>
    <scope>NUCLEOTIDE SEQUENCE [LARGE SCALE GENOMIC DNA]</scope>
    <source>
        <strain evidence="4">S-27</strain>
    </source>
</reference>
<evidence type="ECO:0000256" key="1">
    <source>
        <dbReference type="SAM" id="Coils"/>
    </source>
</evidence>
<evidence type="ECO:0000256" key="2">
    <source>
        <dbReference type="SAM" id="MobiDB-lite"/>
    </source>
</evidence>
<accession>A0A401ZBJ9</accession>
<dbReference type="EMBL" id="BIFQ01000001">
    <property type="protein sequence ID" value="GCE04281.1"/>
    <property type="molecule type" value="Genomic_DNA"/>
</dbReference>
<gene>
    <name evidence="3" type="ORF">KDAU_16100</name>
</gene>
<feature type="coiled-coil region" evidence="1">
    <location>
        <begin position="95"/>
        <end position="122"/>
    </location>
</feature>
<comment type="caution">
    <text evidence="3">The sequence shown here is derived from an EMBL/GenBank/DDBJ whole genome shotgun (WGS) entry which is preliminary data.</text>
</comment>
<evidence type="ECO:0000313" key="4">
    <source>
        <dbReference type="Proteomes" id="UP000287224"/>
    </source>
</evidence>
<dbReference type="OrthoDB" id="166186at2"/>
<dbReference type="AlphaFoldDB" id="A0A401ZBJ9"/>
<dbReference type="Proteomes" id="UP000287224">
    <property type="component" value="Unassembled WGS sequence"/>
</dbReference>
<proteinExistence type="predicted"/>
<feature type="region of interest" description="Disordered" evidence="2">
    <location>
        <begin position="28"/>
        <end position="56"/>
    </location>
</feature>
<sequence length="122" mass="14588">MALIIAMVLGLLSLVFVLYPLYTGSMKKDRQTQVEMEREQPETEVKELAEDEQQARSSIQEVELDYQLGNIEEPDYRSLRERYMRRALTALKSRYEREQEIDDDIEQQLRQLKESYEKTNHE</sequence>
<feature type="compositionally biased region" description="Basic and acidic residues" evidence="2">
    <location>
        <begin position="28"/>
        <end position="48"/>
    </location>
</feature>
<evidence type="ECO:0008006" key="5">
    <source>
        <dbReference type="Google" id="ProtNLM"/>
    </source>
</evidence>